<organism evidence="2 3">
    <name type="scientific">Paenibacillus pectinilyticus</name>
    <dbReference type="NCBI Taxonomy" id="512399"/>
    <lineage>
        <taxon>Bacteria</taxon>
        <taxon>Bacillati</taxon>
        <taxon>Bacillota</taxon>
        <taxon>Bacilli</taxon>
        <taxon>Bacillales</taxon>
        <taxon>Paenibacillaceae</taxon>
        <taxon>Paenibacillus</taxon>
    </lineage>
</organism>
<dbReference type="EMBL" id="LYPC01000027">
    <property type="protein sequence ID" value="OCT12048.1"/>
    <property type="molecule type" value="Genomic_DNA"/>
</dbReference>
<dbReference type="Gene3D" id="3.40.50.720">
    <property type="entry name" value="NAD(P)-binding Rossmann-like Domain"/>
    <property type="match status" value="1"/>
</dbReference>
<accession>A0A1C0ZVH7</accession>
<name>A0A1C0ZVH7_9BACL</name>
<evidence type="ECO:0000313" key="3">
    <source>
        <dbReference type="Proteomes" id="UP000093309"/>
    </source>
</evidence>
<dbReference type="Proteomes" id="UP000093309">
    <property type="component" value="Unassembled WGS sequence"/>
</dbReference>
<dbReference type="STRING" id="512399.A8709_29790"/>
<reference evidence="3" key="1">
    <citation type="submission" date="2016-05" db="EMBL/GenBank/DDBJ databases">
        <title>Paenibacillus oryzae. sp. nov., isolated from the rice root.</title>
        <authorList>
            <person name="Zhang J."/>
            <person name="Zhang X."/>
        </authorList>
    </citation>
    <scope>NUCLEOTIDE SEQUENCE [LARGE SCALE GENOMIC DNA]</scope>
    <source>
        <strain evidence="3">KCTC13222</strain>
    </source>
</reference>
<evidence type="ECO:0000256" key="1">
    <source>
        <dbReference type="SAM" id="Phobius"/>
    </source>
</evidence>
<evidence type="ECO:0000313" key="2">
    <source>
        <dbReference type="EMBL" id="OCT12048.1"/>
    </source>
</evidence>
<protein>
    <submittedName>
        <fullName evidence="2">Bacteriocin maturation protein</fullName>
    </submittedName>
</protein>
<dbReference type="OrthoDB" id="2369163at2"/>
<keyword evidence="1" id="KW-0812">Transmembrane</keyword>
<dbReference type="AlphaFoldDB" id="A0A1C0ZVH7"/>
<keyword evidence="1" id="KW-0472">Membrane</keyword>
<proteinExistence type="predicted"/>
<keyword evidence="1" id="KW-1133">Transmembrane helix</keyword>
<dbReference type="RefSeq" id="WP_065855976.1">
    <property type="nucleotide sequence ID" value="NZ_LYPC01000027.1"/>
</dbReference>
<keyword evidence="3" id="KW-1185">Reference proteome</keyword>
<feature type="transmembrane region" description="Helical" evidence="1">
    <location>
        <begin position="33"/>
        <end position="54"/>
    </location>
</feature>
<comment type="caution">
    <text evidence="2">The sequence shown here is derived from an EMBL/GenBank/DDBJ whole genome shotgun (WGS) entry which is preliminary data.</text>
</comment>
<gene>
    <name evidence="2" type="ORF">A8709_29790</name>
</gene>
<sequence length="554" mass="60532">MTNLNRSMRLNAFLDNGGNSGADLFQSYRQAKVLTVGSGPFLISVISALLVSGMSKIHVLVSGSGTTDRQRMLELAADARKIDPEVTIDEVTLQKEGVRSWGEVVRPFDSIVYVSQDGDVEQLRGLHTVCREEGKLFLPAVCLQQVGLAGPLVHPDAEGCWESAFRSIHEVAISKDPQLHTFSTSAGALLANVIVFQLFKKMTGANESDQSNPFFLLDLNTLEGKWHSFLPHPLVTGHTAVEWIHDFELQLERRSSKSENGLFTYFNQLTSAESGIFHIWEEGDLKQLPLAQCRVQAVNPLSEGPARLLPDIVCTDLTHEGARREAGLVGIEAYVSRMASLLLSTLPSYEESEDSKIDPHAYIGVGAGETVAEGIGRGLQRNLAELLGKRLECQLPSVIQVQLSTIEDNHCQFYLQALTTMKGAPMIGLGEEISGFPVIWVGTSGRWYGGVGLNVTLALRNALQQALFEVQNVSAHLTSKVFEVSSVHIAEQLPLCVEIPSCEVTLESNVLQSALQVLKQNAKRLVVVDLAVVPFLKEEIAGVFGVLLRDVESQ</sequence>